<dbReference type="EMBL" id="QKYT01000665">
    <property type="protein sequence ID" value="RIA82441.1"/>
    <property type="molecule type" value="Genomic_DNA"/>
</dbReference>
<sequence>MSGIAGVLGNGLDDKIKYIYTKIVEQYNDENNKFKRKKIWLFGFSRGAYIVRCVAGMIYNCGILKYNNEELINRAYEIYRSRNPNHDPKGQESQKFKYSFSHKHPTIKFLGVWDTVGAHGLP</sequence>
<protein>
    <recommendedName>
        <fullName evidence="1">T6SS Phospholipase effector Tle1-like catalytic domain-containing protein</fullName>
    </recommendedName>
</protein>
<dbReference type="Pfam" id="PF09994">
    <property type="entry name" value="T6SS_Tle1-like_cat"/>
    <property type="match status" value="1"/>
</dbReference>
<dbReference type="STRING" id="658196.A0A397SI20"/>
<dbReference type="PANTHER" id="PTHR33840">
    <property type="match status" value="1"/>
</dbReference>
<feature type="domain" description="T6SS Phospholipase effector Tle1-like catalytic" evidence="1">
    <location>
        <begin position="4"/>
        <end position="122"/>
    </location>
</feature>
<name>A0A397SI20_9GLOM</name>
<accession>A0A397SI20</accession>
<gene>
    <name evidence="2" type="ORF">C1645_700105</name>
</gene>
<keyword evidence="3" id="KW-1185">Reference proteome</keyword>
<dbReference type="PANTHER" id="PTHR33840:SF1">
    <property type="entry name" value="TLE1 PHOSPHOLIPASE DOMAIN-CONTAINING PROTEIN"/>
    <property type="match status" value="1"/>
</dbReference>
<dbReference type="SUPFAM" id="SSF53474">
    <property type="entry name" value="alpha/beta-Hydrolases"/>
    <property type="match status" value="1"/>
</dbReference>
<proteinExistence type="predicted"/>
<reference evidence="2 3" key="1">
    <citation type="submission" date="2018-06" db="EMBL/GenBank/DDBJ databases">
        <title>Comparative genomics reveals the genomic features of Rhizophagus irregularis, R. cerebriforme, R. diaphanum and Gigaspora rosea, and their symbiotic lifestyle signature.</title>
        <authorList>
            <person name="Morin E."/>
            <person name="San Clemente H."/>
            <person name="Chen E.C.H."/>
            <person name="De La Providencia I."/>
            <person name="Hainaut M."/>
            <person name="Kuo A."/>
            <person name="Kohler A."/>
            <person name="Murat C."/>
            <person name="Tang N."/>
            <person name="Roy S."/>
            <person name="Loubradou J."/>
            <person name="Henrissat B."/>
            <person name="Grigoriev I.V."/>
            <person name="Corradi N."/>
            <person name="Roux C."/>
            <person name="Martin F.M."/>
        </authorList>
    </citation>
    <scope>NUCLEOTIDE SEQUENCE [LARGE SCALE GENOMIC DNA]</scope>
    <source>
        <strain evidence="2 3">DAOM 227022</strain>
    </source>
</reference>
<feature type="non-terminal residue" evidence="2">
    <location>
        <position position="122"/>
    </location>
</feature>
<organism evidence="2 3">
    <name type="scientific">Glomus cerebriforme</name>
    <dbReference type="NCBI Taxonomy" id="658196"/>
    <lineage>
        <taxon>Eukaryota</taxon>
        <taxon>Fungi</taxon>
        <taxon>Fungi incertae sedis</taxon>
        <taxon>Mucoromycota</taxon>
        <taxon>Glomeromycotina</taxon>
        <taxon>Glomeromycetes</taxon>
        <taxon>Glomerales</taxon>
        <taxon>Glomeraceae</taxon>
        <taxon>Glomus</taxon>
    </lineage>
</organism>
<evidence type="ECO:0000313" key="3">
    <source>
        <dbReference type="Proteomes" id="UP000265703"/>
    </source>
</evidence>
<evidence type="ECO:0000313" key="2">
    <source>
        <dbReference type="EMBL" id="RIA82441.1"/>
    </source>
</evidence>
<dbReference type="InterPro" id="IPR029058">
    <property type="entry name" value="AB_hydrolase_fold"/>
</dbReference>
<dbReference type="InterPro" id="IPR018712">
    <property type="entry name" value="Tle1-like_cat"/>
</dbReference>
<dbReference type="Proteomes" id="UP000265703">
    <property type="component" value="Unassembled WGS sequence"/>
</dbReference>
<dbReference type="AlphaFoldDB" id="A0A397SI20"/>
<dbReference type="OrthoDB" id="59699at2759"/>
<evidence type="ECO:0000259" key="1">
    <source>
        <dbReference type="Pfam" id="PF09994"/>
    </source>
</evidence>
<comment type="caution">
    <text evidence="2">The sequence shown here is derived from an EMBL/GenBank/DDBJ whole genome shotgun (WGS) entry which is preliminary data.</text>
</comment>